<dbReference type="PIRSF" id="PIRSF006485">
    <property type="entry name" value="GTP-binding_EngA"/>
    <property type="match status" value="1"/>
</dbReference>
<evidence type="ECO:0000256" key="2">
    <source>
        <dbReference type="ARBA" id="ARBA00020953"/>
    </source>
</evidence>
<feature type="compositionally biased region" description="Acidic residues" evidence="11">
    <location>
        <begin position="454"/>
        <end position="470"/>
    </location>
</feature>
<dbReference type="Gene3D" id="3.30.300.20">
    <property type="match status" value="1"/>
</dbReference>
<name>A0A2S8F7C8_9BACT</name>
<keyword evidence="6 8" id="KW-0342">GTP-binding</keyword>
<evidence type="ECO:0000256" key="7">
    <source>
        <dbReference type="ARBA" id="ARBA00032345"/>
    </source>
</evidence>
<dbReference type="Pfam" id="PF14714">
    <property type="entry name" value="KH_dom-like"/>
    <property type="match status" value="1"/>
</dbReference>
<dbReference type="InterPro" id="IPR016484">
    <property type="entry name" value="GTPase_Der"/>
</dbReference>
<dbReference type="SUPFAM" id="SSF52540">
    <property type="entry name" value="P-loop containing nucleoside triphosphate hydrolases"/>
    <property type="match status" value="2"/>
</dbReference>
<dbReference type="GO" id="GO:0042254">
    <property type="term" value="P:ribosome biogenesis"/>
    <property type="evidence" value="ECO:0007669"/>
    <property type="project" value="UniProtKB-KW"/>
</dbReference>
<dbReference type="RefSeq" id="WP_105355712.1">
    <property type="nucleotide sequence ID" value="NZ_PUIA01000051.1"/>
</dbReference>
<feature type="binding site" evidence="8">
    <location>
        <begin position="297"/>
        <end position="300"/>
    </location>
    <ligand>
        <name>GTP</name>
        <dbReference type="ChEBI" id="CHEBI:37565"/>
        <label>2</label>
    </ligand>
</feature>
<feature type="domain" description="EngA-type G" evidence="12">
    <location>
        <begin position="4"/>
        <end position="168"/>
    </location>
</feature>
<feature type="compositionally biased region" description="Basic and acidic residues" evidence="11">
    <location>
        <begin position="439"/>
        <end position="453"/>
    </location>
</feature>
<comment type="subunit">
    <text evidence="8">Associates with the 50S ribosomal subunit.</text>
</comment>
<dbReference type="CDD" id="cd01894">
    <property type="entry name" value="EngA1"/>
    <property type="match status" value="1"/>
</dbReference>
<dbReference type="GO" id="GO:0005525">
    <property type="term" value="F:GTP binding"/>
    <property type="evidence" value="ECO:0007669"/>
    <property type="project" value="UniProtKB-UniRule"/>
</dbReference>
<evidence type="ECO:0000256" key="5">
    <source>
        <dbReference type="ARBA" id="ARBA00022741"/>
    </source>
</evidence>
<dbReference type="HAMAP" id="MF_00195">
    <property type="entry name" value="GTPase_Der"/>
    <property type="match status" value="1"/>
</dbReference>
<evidence type="ECO:0000313" key="13">
    <source>
        <dbReference type="EMBL" id="PQO28056.1"/>
    </source>
</evidence>
<evidence type="ECO:0000256" key="1">
    <source>
        <dbReference type="ARBA" id="ARBA00008279"/>
    </source>
</evidence>
<proteinExistence type="inferred from homology"/>
<evidence type="ECO:0000256" key="8">
    <source>
        <dbReference type="HAMAP-Rule" id="MF_00195"/>
    </source>
</evidence>
<evidence type="ECO:0000256" key="3">
    <source>
        <dbReference type="ARBA" id="ARBA00022517"/>
    </source>
</evidence>
<dbReference type="InterPro" id="IPR032859">
    <property type="entry name" value="KH_dom-like"/>
</dbReference>
<protein>
    <recommendedName>
        <fullName evidence="2 8">GTPase Der</fullName>
    </recommendedName>
    <alternativeName>
        <fullName evidence="7 8">GTP-binding protein EngA</fullName>
    </alternativeName>
</protein>
<evidence type="ECO:0000256" key="4">
    <source>
        <dbReference type="ARBA" id="ARBA00022737"/>
    </source>
</evidence>
<evidence type="ECO:0000256" key="6">
    <source>
        <dbReference type="ARBA" id="ARBA00023134"/>
    </source>
</evidence>
<reference evidence="13 14" key="1">
    <citation type="submission" date="2018-02" db="EMBL/GenBank/DDBJ databases">
        <title>Comparative genomes isolates from brazilian mangrove.</title>
        <authorList>
            <person name="Araujo J.E."/>
            <person name="Taketani R.G."/>
            <person name="Silva M.C.P."/>
            <person name="Loureco M.V."/>
            <person name="Andreote F.D."/>
        </authorList>
    </citation>
    <scope>NUCLEOTIDE SEQUENCE [LARGE SCALE GENOMIC DNA]</scope>
    <source>
        <strain evidence="13 14">HEX-2 MGV</strain>
    </source>
</reference>
<comment type="function">
    <text evidence="8 10">GTPase that plays an essential role in the late steps of ribosome biogenesis.</text>
</comment>
<dbReference type="FunFam" id="3.30.300.20:FF:000004">
    <property type="entry name" value="GTPase Der"/>
    <property type="match status" value="1"/>
</dbReference>
<feature type="binding site" evidence="8">
    <location>
        <begin position="57"/>
        <end position="61"/>
    </location>
    <ligand>
        <name>GTP</name>
        <dbReference type="ChEBI" id="CHEBI:37565"/>
        <label>1</label>
    </ligand>
</feature>
<dbReference type="GO" id="GO:0043022">
    <property type="term" value="F:ribosome binding"/>
    <property type="evidence" value="ECO:0007669"/>
    <property type="project" value="TreeGrafter"/>
</dbReference>
<dbReference type="PANTHER" id="PTHR43834">
    <property type="entry name" value="GTPASE DER"/>
    <property type="match status" value="1"/>
</dbReference>
<dbReference type="PROSITE" id="PS51712">
    <property type="entry name" value="G_ENGA"/>
    <property type="match status" value="1"/>
</dbReference>
<dbReference type="Proteomes" id="UP000240009">
    <property type="component" value="Unassembled WGS sequence"/>
</dbReference>
<evidence type="ECO:0000259" key="12">
    <source>
        <dbReference type="PROSITE" id="PS51712"/>
    </source>
</evidence>
<dbReference type="Gene3D" id="3.40.50.300">
    <property type="entry name" value="P-loop containing nucleotide triphosphate hydrolases"/>
    <property type="match status" value="2"/>
</dbReference>
<feature type="binding site" evidence="8">
    <location>
        <begin position="185"/>
        <end position="192"/>
    </location>
    <ligand>
        <name>GTP</name>
        <dbReference type="ChEBI" id="CHEBI:37565"/>
        <label>2</label>
    </ligand>
</feature>
<dbReference type="PRINTS" id="PR00326">
    <property type="entry name" value="GTP1OBG"/>
</dbReference>
<dbReference type="InterPro" id="IPR015946">
    <property type="entry name" value="KH_dom-like_a/b"/>
</dbReference>
<comment type="caution">
    <text evidence="13">The sequence shown here is derived from an EMBL/GenBank/DDBJ whole genome shotgun (WGS) entry which is preliminary data.</text>
</comment>
<gene>
    <name evidence="8 13" type="primary">der</name>
    <name evidence="13" type="ORF">C5Y96_16920</name>
</gene>
<comment type="similarity">
    <text evidence="1 8 9 10">Belongs to the TRAFAC class TrmE-Era-EngA-EngB-Septin-like GTPase superfamily. EngA (Der) GTPase family.</text>
</comment>
<evidence type="ECO:0000256" key="10">
    <source>
        <dbReference type="RuleBase" id="RU004481"/>
    </source>
</evidence>
<dbReference type="InterPro" id="IPR005225">
    <property type="entry name" value="Small_GTP-bd"/>
</dbReference>
<dbReference type="InterPro" id="IPR006073">
    <property type="entry name" value="GTP-bd"/>
</dbReference>
<keyword evidence="5 8" id="KW-0547">Nucleotide-binding</keyword>
<feature type="binding site" evidence="8">
    <location>
        <begin position="232"/>
        <end position="236"/>
    </location>
    <ligand>
        <name>GTP</name>
        <dbReference type="ChEBI" id="CHEBI:37565"/>
        <label>2</label>
    </ligand>
</feature>
<dbReference type="NCBIfam" id="TIGR00231">
    <property type="entry name" value="small_GTP"/>
    <property type="match status" value="2"/>
</dbReference>
<dbReference type="CDD" id="cd01895">
    <property type="entry name" value="EngA2"/>
    <property type="match status" value="1"/>
</dbReference>
<dbReference type="EMBL" id="PUIA01000051">
    <property type="protein sequence ID" value="PQO28056.1"/>
    <property type="molecule type" value="Genomic_DNA"/>
</dbReference>
<evidence type="ECO:0000256" key="9">
    <source>
        <dbReference type="PROSITE-ProRule" id="PRU01049"/>
    </source>
</evidence>
<dbReference type="PANTHER" id="PTHR43834:SF6">
    <property type="entry name" value="GTPASE DER"/>
    <property type="match status" value="1"/>
</dbReference>
<feature type="binding site" evidence="8">
    <location>
        <begin position="10"/>
        <end position="17"/>
    </location>
    <ligand>
        <name>GTP</name>
        <dbReference type="ChEBI" id="CHEBI:37565"/>
        <label>1</label>
    </ligand>
</feature>
<dbReference type="Pfam" id="PF01926">
    <property type="entry name" value="MMR_HSR1"/>
    <property type="match status" value="2"/>
</dbReference>
<evidence type="ECO:0000313" key="14">
    <source>
        <dbReference type="Proteomes" id="UP000240009"/>
    </source>
</evidence>
<organism evidence="13 14">
    <name type="scientific">Blastopirellula marina</name>
    <dbReference type="NCBI Taxonomy" id="124"/>
    <lineage>
        <taxon>Bacteria</taxon>
        <taxon>Pseudomonadati</taxon>
        <taxon>Planctomycetota</taxon>
        <taxon>Planctomycetia</taxon>
        <taxon>Pirellulales</taxon>
        <taxon>Pirellulaceae</taxon>
        <taxon>Blastopirellula</taxon>
    </lineage>
</organism>
<feature type="region of interest" description="Disordered" evidence="11">
    <location>
        <begin position="439"/>
        <end position="485"/>
    </location>
</feature>
<feature type="binding site" evidence="8">
    <location>
        <begin position="120"/>
        <end position="123"/>
    </location>
    <ligand>
        <name>GTP</name>
        <dbReference type="ChEBI" id="CHEBI:37565"/>
        <label>1</label>
    </ligand>
</feature>
<keyword evidence="4 10" id="KW-0677">Repeat</keyword>
<dbReference type="NCBIfam" id="TIGR03594">
    <property type="entry name" value="GTPase_EngA"/>
    <property type="match status" value="1"/>
</dbReference>
<sequence>MAVPQVVIIGRPNVGKSSIFNWLAGRRLAIVDDVAGVTRDRMVHLQKWNERFFEIVDTGGIGVNDVDNLTDEIERQIQIAIDSADVILFVVDVRSGMLPLDQKVAQRLRKIDKPVVLVANKADAPHMDVEADQFYRLGRGKLVAVSTLQNRNKTDLLDVIADRLPDTEASQDSEGEHEMKVAIVGRRNVGKSTFVNTLAQAERMIVSEVAGTTRDSVDVRFEMDGKSFVAIDTPGLRRRVSVKTDIDYYSTHRAERSIRHADMTLMFFDASQQISKVDKQLVRYISDEFKPCIFVVNKWDLYNTQMPTERWATYLHETFPMMSHVPIAFITGKTGKNVKTLLNHAQMLYKQSLSRISTGELNRILKEIVAHHPPPLHKNRKPKIYYATQVGVQPPTFVLMVNMPKAFSQSYQRYLISSFRDAVPFPEVPIKLYLKKRESADERDDFGKVGKADDDSEHSDEFLPEIDEAGDSSIVEQYDDANEEA</sequence>
<dbReference type="InterPro" id="IPR031166">
    <property type="entry name" value="G_ENGA"/>
</dbReference>
<keyword evidence="3 8" id="KW-0690">Ribosome biogenesis</keyword>
<dbReference type="AlphaFoldDB" id="A0A2S8F7C8"/>
<evidence type="ECO:0000256" key="11">
    <source>
        <dbReference type="SAM" id="MobiDB-lite"/>
    </source>
</evidence>
<accession>A0A2S8F7C8</accession>
<dbReference type="InterPro" id="IPR027417">
    <property type="entry name" value="P-loop_NTPase"/>
</dbReference>
<dbReference type="OrthoDB" id="9805918at2"/>